<feature type="compositionally biased region" description="Low complexity" evidence="4">
    <location>
        <begin position="65"/>
        <end position="76"/>
    </location>
</feature>
<feature type="compositionally biased region" description="Basic residues" evidence="4">
    <location>
        <begin position="118"/>
        <end position="129"/>
    </location>
</feature>
<dbReference type="PROSITE" id="PS50005">
    <property type="entry name" value="TPR"/>
    <property type="match status" value="4"/>
</dbReference>
<gene>
    <name evidence="5" type="ORF">FisN_6Lh011</name>
</gene>
<dbReference type="EMBL" id="BDSP01000266">
    <property type="protein sequence ID" value="GAX28163.1"/>
    <property type="molecule type" value="Genomic_DNA"/>
</dbReference>
<feature type="repeat" description="TPR" evidence="3">
    <location>
        <begin position="442"/>
        <end position="475"/>
    </location>
</feature>
<dbReference type="Pfam" id="PF13181">
    <property type="entry name" value="TPR_8"/>
    <property type="match status" value="1"/>
</dbReference>
<feature type="repeat" description="TPR" evidence="3">
    <location>
        <begin position="528"/>
        <end position="561"/>
    </location>
</feature>
<organism evidence="5 6">
    <name type="scientific">Fistulifera solaris</name>
    <name type="common">Oleaginous diatom</name>
    <dbReference type="NCBI Taxonomy" id="1519565"/>
    <lineage>
        <taxon>Eukaryota</taxon>
        <taxon>Sar</taxon>
        <taxon>Stramenopiles</taxon>
        <taxon>Ochrophyta</taxon>
        <taxon>Bacillariophyta</taxon>
        <taxon>Bacillariophyceae</taxon>
        <taxon>Bacillariophycidae</taxon>
        <taxon>Naviculales</taxon>
        <taxon>Naviculaceae</taxon>
        <taxon>Fistulifera</taxon>
    </lineage>
</organism>
<dbReference type="InterPro" id="IPR011990">
    <property type="entry name" value="TPR-like_helical_dom_sf"/>
</dbReference>
<dbReference type="Gene3D" id="1.25.40.10">
    <property type="entry name" value="Tetratricopeptide repeat domain"/>
    <property type="match status" value="2"/>
</dbReference>
<proteinExistence type="predicted"/>
<feature type="repeat" description="TPR" evidence="3">
    <location>
        <begin position="480"/>
        <end position="513"/>
    </location>
</feature>
<dbReference type="SMART" id="SM00028">
    <property type="entry name" value="TPR"/>
    <property type="match status" value="4"/>
</dbReference>
<dbReference type="Pfam" id="PF13424">
    <property type="entry name" value="TPR_12"/>
    <property type="match status" value="2"/>
</dbReference>
<sequence length="675" mass="74276">MRRRCASESCSSTWRAEQEEYLRELSAQRGGVGSRFSKLVKGRLTKNNNGSNSTDQGTTSRDAISSRPRGSAPSSALRRDAASVASQSLEGIQSHTSSLDTVKASNTKEDETDDSSKKKGKWSKLKRIMGVKPPSEGFNSSTQTIKPGSNGLSKSTKNPLAAKRSRSVSASSNQDLEDDAIRGKYDGIAVIGMGGAQNVSSVLYPFYPDAIQFPEEFQDWPRHSFIGESLLLAPAELIAKTLQSEVMLDGFTPGTDDRWCIRLEQQHLAVSPSKTADSAATNTTLTTADSSEEDGSAKGTSQQLWNMLWGPDPIPTTMRDSLRRGNASEDPIVALAAECAVPIDVDEDTFMISTREHYNAILEIVSIQLAEQGNLDLALGVFDKVVRGLDTSTDYAFLRGTTLHNIGMVHLCKGDFLKALECFDRAVEERTSNLPKGHPDTVVSMVWKGSVHFALKQFEEAITTLEDALPLIPKDHIVAGKVRNNLGVIYYHLNDFNLAMKEFTASLEIQRTWLDTAARREPFVHGAASTLSNMGRIYLEQGSPDLACEVYEEALLLQSTIFRKDNEDVMQSLMNLSISHARAGNSKKALQILHGCVRSTNQRYGPMSAPSMETIGFMGYIYMKRKEFTDSSKCLTSVKIWQKDHLVENHPAIEQTRDMLAALGDVISKGDKLWV</sequence>
<keyword evidence="1" id="KW-0677">Repeat</keyword>
<protein>
    <submittedName>
        <fullName evidence="5">Uncharacterized protein</fullName>
    </submittedName>
</protein>
<dbReference type="PANTHER" id="PTHR45641">
    <property type="entry name" value="TETRATRICOPEPTIDE REPEAT PROTEIN (AFU_ORTHOLOGUE AFUA_6G03870)"/>
    <property type="match status" value="1"/>
</dbReference>
<keyword evidence="2 3" id="KW-0802">TPR repeat</keyword>
<comment type="caution">
    <text evidence="5">The sequence shown here is derived from an EMBL/GenBank/DDBJ whole genome shotgun (WGS) entry which is preliminary data.</text>
</comment>
<feature type="repeat" description="TPR" evidence="3">
    <location>
        <begin position="400"/>
        <end position="433"/>
    </location>
</feature>
<feature type="region of interest" description="Disordered" evidence="4">
    <location>
        <begin position="27"/>
        <end position="174"/>
    </location>
</feature>
<evidence type="ECO:0000313" key="5">
    <source>
        <dbReference type="EMBL" id="GAX28163.1"/>
    </source>
</evidence>
<accession>A0A1Z5KPC2</accession>
<keyword evidence="6" id="KW-1185">Reference proteome</keyword>
<evidence type="ECO:0000256" key="1">
    <source>
        <dbReference type="ARBA" id="ARBA00022737"/>
    </source>
</evidence>
<feature type="compositionally biased region" description="Basic and acidic residues" evidence="4">
    <location>
        <begin position="106"/>
        <end position="117"/>
    </location>
</feature>
<feature type="compositionally biased region" description="Polar residues" evidence="4">
    <location>
        <begin position="84"/>
        <end position="105"/>
    </location>
</feature>
<dbReference type="AlphaFoldDB" id="A0A1Z5KPC2"/>
<dbReference type="SUPFAM" id="SSF48452">
    <property type="entry name" value="TPR-like"/>
    <property type="match status" value="2"/>
</dbReference>
<dbReference type="InParanoid" id="A0A1Z5KPC2"/>
<evidence type="ECO:0000313" key="6">
    <source>
        <dbReference type="Proteomes" id="UP000198406"/>
    </source>
</evidence>
<name>A0A1Z5KPC2_FISSO</name>
<dbReference type="Proteomes" id="UP000198406">
    <property type="component" value="Unassembled WGS sequence"/>
</dbReference>
<dbReference type="PANTHER" id="PTHR45641:SF19">
    <property type="entry name" value="NEPHROCYSTIN-3"/>
    <property type="match status" value="1"/>
</dbReference>
<dbReference type="InterPro" id="IPR019734">
    <property type="entry name" value="TPR_rpt"/>
</dbReference>
<feature type="compositionally biased region" description="Polar residues" evidence="4">
    <location>
        <begin position="137"/>
        <end position="158"/>
    </location>
</feature>
<reference evidence="5 6" key="1">
    <citation type="journal article" date="2015" name="Plant Cell">
        <title>Oil accumulation by the oleaginous diatom Fistulifera solaris as revealed by the genome and transcriptome.</title>
        <authorList>
            <person name="Tanaka T."/>
            <person name="Maeda Y."/>
            <person name="Veluchamy A."/>
            <person name="Tanaka M."/>
            <person name="Abida H."/>
            <person name="Marechal E."/>
            <person name="Bowler C."/>
            <person name="Muto M."/>
            <person name="Sunaga Y."/>
            <person name="Tanaka M."/>
            <person name="Yoshino T."/>
            <person name="Taniguchi T."/>
            <person name="Fukuda Y."/>
            <person name="Nemoto M."/>
            <person name="Matsumoto M."/>
            <person name="Wong P.S."/>
            <person name="Aburatani S."/>
            <person name="Fujibuchi W."/>
        </authorList>
    </citation>
    <scope>NUCLEOTIDE SEQUENCE [LARGE SCALE GENOMIC DNA]</scope>
    <source>
        <strain evidence="5 6">JPCC DA0580</strain>
    </source>
</reference>
<feature type="region of interest" description="Disordered" evidence="4">
    <location>
        <begin position="271"/>
        <end position="302"/>
    </location>
</feature>
<feature type="compositionally biased region" description="Polar residues" evidence="4">
    <location>
        <begin position="45"/>
        <end position="63"/>
    </location>
</feature>
<dbReference type="OrthoDB" id="45117at2759"/>
<feature type="compositionally biased region" description="Polar residues" evidence="4">
    <location>
        <begin position="272"/>
        <end position="289"/>
    </location>
</feature>
<evidence type="ECO:0000256" key="4">
    <source>
        <dbReference type="SAM" id="MobiDB-lite"/>
    </source>
</evidence>
<evidence type="ECO:0000256" key="3">
    <source>
        <dbReference type="PROSITE-ProRule" id="PRU00339"/>
    </source>
</evidence>
<evidence type="ECO:0000256" key="2">
    <source>
        <dbReference type="ARBA" id="ARBA00022803"/>
    </source>
</evidence>